<dbReference type="FunFam" id="3.40.50.300:FF:000984">
    <property type="entry name" value="Chromosome partition protein Smc"/>
    <property type="match status" value="1"/>
</dbReference>
<evidence type="ECO:0000313" key="9">
    <source>
        <dbReference type="EMBL" id="TDM04002.1"/>
    </source>
</evidence>
<evidence type="ECO:0000256" key="4">
    <source>
        <dbReference type="ARBA" id="ARBA00022840"/>
    </source>
</evidence>
<dbReference type="GO" id="GO:0016887">
    <property type="term" value="F:ATP hydrolysis activity"/>
    <property type="evidence" value="ECO:0007669"/>
    <property type="project" value="InterPro"/>
</dbReference>
<name>A0A9Q8CNJ9_9STAP</name>
<dbReference type="InterPro" id="IPR003395">
    <property type="entry name" value="RecF/RecN/SMC_N"/>
</dbReference>
<comment type="caution">
    <text evidence="9">The sequence shown here is derived from an EMBL/GenBank/DDBJ whole genome shotgun (WGS) entry which is preliminary data.</text>
</comment>
<dbReference type="RefSeq" id="WP_133416863.1">
    <property type="nucleotide sequence ID" value="NZ_SCWD01000001.1"/>
</dbReference>
<comment type="domain">
    <text evidence="7">Contains large globular domains required for ATP hydrolysis at each terminus and a third globular domain forming a flexible hinge near the middle of the molecule. These domains are separated by coiled-coil structures.</text>
</comment>
<evidence type="ECO:0000259" key="8">
    <source>
        <dbReference type="SMART" id="SM00968"/>
    </source>
</evidence>
<evidence type="ECO:0000256" key="6">
    <source>
        <dbReference type="ARBA" id="ARBA00023125"/>
    </source>
</evidence>
<evidence type="ECO:0000313" key="10">
    <source>
        <dbReference type="Proteomes" id="UP000295280"/>
    </source>
</evidence>
<comment type="function">
    <text evidence="7">Required for chromosome condensation and partitioning.</text>
</comment>
<dbReference type="CDD" id="cd03278">
    <property type="entry name" value="ABC_SMC_barmotin"/>
    <property type="match status" value="2"/>
</dbReference>
<dbReference type="HAMAP" id="MF_01894">
    <property type="entry name" value="Smc_prok"/>
    <property type="match status" value="1"/>
</dbReference>
<proteinExistence type="inferred from homology"/>
<dbReference type="Pfam" id="PF02463">
    <property type="entry name" value="SMC_N"/>
    <property type="match status" value="1"/>
</dbReference>
<dbReference type="SUPFAM" id="SSF75553">
    <property type="entry name" value="Smc hinge domain"/>
    <property type="match status" value="1"/>
</dbReference>
<dbReference type="Gene3D" id="1.20.1060.20">
    <property type="match status" value="1"/>
</dbReference>
<dbReference type="InterPro" id="IPR027417">
    <property type="entry name" value="P-loop_NTPase"/>
</dbReference>
<dbReference type="GO" id="GO:0030261">
    <property type="term" value="P:chromosome condensation"/>
    <property type="evidence" value="ECO:0007669"/>
    <property type="project" value="InterPro"/>
</dbReference>
<dbReference type="InterPro" id="IPR036277">
    <property type="entry name" value="SMC_hinge_sf"/>
</dbReference>
<organism evidence="9 10">
    <name type="scientific">Macrococcus carouselicus</name>
    <dbReference type="NCBI Taxonomy" id="69969"/>
    <lineage>
        <taxon>Bacteria</taxon>
        <taxon>Bacillati</taxon>
        <taxon>Bacillota</taxon>
        <taxon>Bacilli</taxon>
        <taxon>Bacillales</taxon>
        <taxon>Staphylococcaceae</taxon>
        <taxon>Macrococcus</taxon>
    </lineage>
</organism>
<dbReference type="GO" id="GO:0007059">
    <property type="term" value="P:chromosome segregation"/>
    <property type="evidence" value="ECO:0007669"/>
    <property type="project" value="UniProtKB-UniRule"/>
</dbReference>
<accession>A0A9Q8CNJ9</accession>
<evidence type="ECO:0000256" key="7">
    <source>
        <dbReference type="HAMAP-Rule" id="MF_01894"/>
    </source>
</evidence>
<dbReference type="Proteomes" id="UP000295280">
    <property type="component" value="Unassembled WGS sequence"/>
</dbReference>
<evidence type="ECO:0000256" key="5">
    <source>
        <dbReference type="ARBA" id="ARBA00023054"/>
    </source>
</evidence>
<feature type="coiled-coil region" evidence="7">
    <location>
        <begin position="843"/>
        <end position="870"/>
    </location>
</feature>
<dbReference type="GO" id="GO:0007062">
    <property type="term" value="P:sister chromatid cohesion"/>
    <property type="evidence" value="ECO:0007669"/>
    <property type="project" value="InterPro"/>
</dbReference>
<keyword evidence="5 7" id="KW-0175">Coiled coil</keyword>
<dbReference type="SMART" id="SM00968">
    <property type="entry name" value="SMC_hinge"/>
    <property type="match status" value="1"/>
</dbReference>
<gene>
    <name evidence="7 9" type="primary">smc</name>
    <name evidence="9" type="ORF">ERX40_02205</name>
</gene>
<keyword evidence="2 7" id="KW-0963">Cytoplasm</keyword>
<dbReference type="PIRSF" id="PIRSF005719">
    <property type="entry name" value="SMC"/>
    <property type="match status" value="1"/>
</dbReference>
<dbReference type="EMBL" id="SCWD01000001">
    <property type="protein sequence ID" value="TDM04002.1"/>
    <property type="molecule type" value="Genomic_DNA"/>
</dbReference>
<dbReference type="NCBIfam" id="TIGR02168">
    <property type="entry name" value="SMC_prok_B"/>
    <property type="match status" value="1"/>
</dbReference>
<dbReference type="Gene3D" id="3.40.50.300">
    <property type="entry name" value="P-loop containing nucleotide triphosphate hydrolases"/>
    <property type="match status" value="2"/>
</dbReference>
<keyword evidence="4 7" id="KW-0067">ATP-binding</keyword>
<dbReference type="GO" id="GO:0005737">
    <property type="term" value="C:cytoplasm"/>
    <property type="evidence" value="ECO:0007669"/>
    <property type="project" value="UniProtKB-SubCell"/>
</dbReference>
<dbReference type="Pfam" id="PF06470">
    <property type="entry name" value="SMC_hinge"/>
    <property type="match status" value="1"/>
</dbReference>
<dbReference type="AlphaFoldDB" id="A0A9Q8CNJ9"/>
<dbReference type="Gene3D" id="3.30.70.1620">
    <property type="match status" value="1"/>
</dbReference>
<dbReference type="InterPro" id="IPR024704">
    <property type="entry name" value="SMC"/>
</dbReference>
<feature type="coiled-coil region" evidence="7">
    <location>
        <begin position="205"/>
        <end position="370"/>
    </location>
</feature>
<dbReference type="SUPFAM" id="SSF52540">
    <property type="entry name" value="P-loop containing nucleoside triphosphate hydrolases"/>
    <property type="match status" value="2"/>
</dbReference>
<dbReference type="GO" id="GO:0006260">
    <property type="term" value="P:DNA replication"/>
    <property type="evidence" value="ECO:0007669"/>
    <property type="project" value="UniProtKB-UniRule"/>
</dbReference>
<sequence length="1172" mass="132747">MVYLKAVDAYGFKSFADRTTVEFDKGLTAIVGPNGSGKSNITDAIRWVLGEQSAKSLRGARMEDVIFSGTEKRQPLNYAEVTLKLEDAFVSDSKLNITRRLYRSGESEYFINGTKSRLKDITELFLDTGLGKESFSMISQGKVDEILNAKPEDRRHLIEEAAGVLKYKKRKKETASKLEETMLNLSRVNDIIFDLEARVEPLQMEAAAAEEYKALTQEMKEADIQVTVTDIRELKTEYTRLGQEIKEFTEMIELKQARAGRLETELSEMNHDRDRLTASQEELNRRQLELSTGLERRQGRLSVLYEKQDNLAQSEARQQKELEKLTAELATVNQAAEKLASEQTELQTELRDLRQEERAYVRKLSDLNSDVVSLIETARDSYYQILSEQTAARNELKYIEKELAQLAQYFSKESAEDAEAYDQTVAEQADMKDRLTALERTLATCRKDYKESLETIRSQRSRYHELDEQLRQANRYIDRLKAKHQSLTAMQAEYQGYYQGVRLVLKEQLDGVHGAIAELISIEPRFQTALDIALGGQLQSIVTSDEKSARTAIQFLKKQKGGRATFLPLTTIQPRSMAESIRTRLEDENGYIGILSDLVQTEKRYTSIISNLTGRVIIAADMEAANRLAQLISYKFRIVTLDGNVVNPGGSMTGGSVNQSSALLKQKEEITQLAGQIEVYTAQLTELEAAFAALKSELTETELRSQKLRNEGEALAEEERELKSARDAQNARLSELKARQQQHAARVTQKKELTTTRQQLTAAVADKEKELKEIESRISDYQQLQTDAQSIERETTAALTEVRQQRMILEERQKYQHDREKENSKRRTQLETAMNDIESADSIENLEEAIKALKAEISSDQGELDSVSAQLDQAKAAGDDITAALADRQETYHELMRQISGLENGTGDMKGRYARIDVQLENLIYHLTEDYHMTYESAEEQYSEPHDIESLRQRVKLTKRAIDELGPVNPGAIEQYKDVKERYDFLTEQETDLLAAKETLETIIREMDDEVTTRFNDTFSKVQSNFGEVFRELFGGGSGELKLNNDDSLTAGIDIMIEPPGKKRQHLTLLSGGERALTAVALLFAILKVRTAPFVILDEVEAALDEANVIRFGSYVKSLSDDTQFIVITHRKGTMEAADRLYGVTMQNSGITQMVSVDLNQLNHNDIKELTE</sequence>
<evidence type="ECO:0000256" key="3">
    <source>
        <dbReference type="ARBA" id="ARBA00022741"/>
    </source>
</evidence>
<evidence type="ECO:0000256" key="1">
    <source>
        <dbReference type="ARBA" id="ARBA00004496"/>
    </source>
</evidence>
<reference evidence="9 10" key="1">
    <citation type="submission" date="2019-01" db="EMBL/GenBank/DDBJ databases">
        <title>Draft genome sequences of the type strains of six Macrococcus species.</title>
        <authorList>
            <person name="Mazhar S."/>
            <person name="Altermann E."/>
            <person name="Hill C."/>
            <person name="Mcauliffe O."/>
        </authorList>
    </citation>
    <scope>NUCLEOTIDE SEQUENCE [LARGE SCALE GENOMIC DNA]</scope>
    <source>
        <strain evidence="9 10">ATCC 51828</strain>
    </source>
</reference>
<keyword evidence="6 7" id="KW-0238">DNA-binding</keyword>
<feature type="coiled-coil region" evidence="7">
    <location>
        <begin position="670"/>
        <end position="784"/>
    </location>
</feature>
<comment type="subunit">
    <text evidence="7">Homodimer.</text>
</comment>
<dbReference type="GO" id="GO:0003677">
    <property type="term" value="F:DNA binding"/>
    <property type="evidence" value="ECO:0007669"/>
    <property type="project" value="UniProtKB-UniRule"/>
</dbReference>
<feature type="binding site" evidence="7">
    <location>
        <begin position="33"/>
        <end position="40"/>
    </location>
    <ligand>
        <name>ATP</name>
        <dbReference type="ChEBI" id="CHEBI:30616"/>
    </ligand>
</feature>
<feature type="coiled-coil region" evidence="7">
    <location>
        <begin position="463"/>
        <end position="490"/>
    </location>
</feature>
<protein>
    <recommendedName>
        <fullName evidence="7">Chromosome partition protein Smc</fullName>
    </recommendedName>
</protein>
<keyword evidence="3 7" id="KW-0547">Nucleotide-binding</keyword>
<dbReference type="FunFam" id="3.40.50.300:FF:000901">
    <property type="entry name" value="Chromosome partition protein Smc"/>
    <property type="match status" value="1"/>
</dbReference>
<dbReference type="OrthoDB" id="9808768at2"/>
<dbReference type="GO" id="GO:0005694">
    <property type="term" value="C:chromosome"/>
    <property type="evidence" value="ECO:0007669"/>
    <property type="project" value="InterPro"/>
</dbReference>
<dbReference type="PANTHER" id="PTHR43977">
    <property type="entry name" value="STRUCTURAL MAINTENANCE OF CHROMOSOMES PROTEIN 3"/>
    <property type="match status" value="1"/>
</dbReference>
<comment type="subcellular location">
    <subcellularLocation>
        <location evidence="1 7">Cytoplasm</location>
    </subcellularLocation>
</comment>
<keyword evidence="10" id="KW-1185">Reference proteome</keyword>
<evidence type="ECO:0000256" key="2">
    <source>
        <dbReference type="ARBA" id="ARBA00022490"/>
    </source>
</evidence>
<feature type="domain" description="SMC hinge" evidence="8">
    <location>
        <begin position="510"/>
        <end position="629"/>
    </location>
</feature>
<dbReference type="InterPro" id="IPR011890">
    <property type="entry name" value="SMC_prok"/>
</dbReference>
<dbReference type="Gene3D" id="1.10.287.1490">
    <property type="match status" value="1"/>
</dbReference>
<dbReference type="InterPro" id="IPR010935">
    <property type="entry name" value="SMC_hinge"/>
</dbReference>
<comment type="similarity">
    <text evidence="7">Belongs to the SMC family.</text>
</comment>
<dbReference type="GO" id="GO:0005524">
    <property type="term" value="F:ATP binding"/>
    <property type="evidence" value="ECO:0007669"/>
    <property type="project" value="UniProtKB-UniRule"/>
</dbReference>